<reference evidence="3 4" key="1">
    <citation type="submission" date="2018-05" db="EMBL/GenBank/DDBJ databases">
        <title>Lujinxingia marina gen. nov. sp. nov., a new facultative anaerobic member of the class Deltaproteobacteria, and proposal of Lujinxingaceae fam. nov.</title>
        <authorList>
            <person name="Li C.-M."/>
        </authorList>
    </citation>
    <scope>NUCLEOTIDE SEQUENCE [LARGE SCALE GENOMIC DNA]</scope>
    <source>
        <strain evidence="3 4">B210</strain>
    </source>
</reference>
<dbReference type="RefSeq" id="WP_111730270.1">
    <property type="nucleotide sequence ID" value="NZ_QHKO01000005.1"/>
</dbReference>
<keyword evidence="4" id="KW-1185">Reference proteome</keyword>
<feature type="region of interest" description="Disordered" evidence="1">
    <location>
        <begin position="21"/>
        <end position="51"/>
    </location>
</feature>
<accession>A0A328C537</accession>
<keyword evidence="2" id="KW-0732">Signal</keyword>
<protein>
    <submittedName>
        <fullName evidence="3">Uncharacterized protein</fullName>
    </submittedName>
</protein>
<evidence type="ECO:0000313" key="4">
    <source>
        <dbReference type="Proteomes" id="UP000249169"/>
    </source>
</evidence>
<gene>
    <name evidence="3" type="ORF">DL240_12690</name>
</gene>
<proteinExistence type="predicted"/>
<dbReference type="EMBL" id="QHKO01000005">
    <property type="protein sequence ID" value="RAL21705.1"/>
    <property type="molecule type" value="Genomic_DNA"/>
</dbReference>
<organism evidence="3 4">
    <name type="scientific">Lujinxingia litoralis</name>
    <dbReference type="NCBI Taxonomy" id="2211119"/>
    <lineage>
        <taxon>Bacteria</taxon>
        <taxon>Deltaproteobacteria</taxon>
        <taxon>Bradymonadales</taxon>
        <taxon>Lujinxingiaceae</taxon>
        <taxon>Lujinxingia</taxon>
    </lineage>
</organism>
<sequence length="285" mass="30809">MTRLSNAIAASLALLLVSPGCASSSDTPEDHASPRPQQEEDSAARVHQRLSQAEEAWTHRLDTNQLFTAIEAWEEASTLAQTSESLSPEERSDIALRLARAYDFAADATQRGLSERETDAASLARLGAARAQVALSLTPNSPHARFWLMQNLRRAAHAEGVAASLEAAPQIHELLDELIANPPRDLEAQVKLARAWRACGADFGRDLASCETSLDQAATQAPDLLDVALAHALLLDVARNDRAAFEARLNAIANTPTDALSPEATLRVREARELVQKSDRLFGPS</sequence>
<dbReference type="Proteomes" id="UP000249169">
    <property type="component" value="Unassembled WGS sequence"/>
</dbReference>
<dbReference type="AlphaFoldDB" id="A0A328C537"/>
<feature type="chain" id="PRO_5016444636" evidence="2">
    <location>
        <begin position="23"/>
        <end position="285"/>
    </location>
</feature>
<evidence type="ECO:0000256" key="2">
    <source>
        <dbReference type="SAM" id="SignalP"/>
    </source>
</evidence>
<comment type="caution">
    <text evidence="3">The sequence shown here is derived from an EMBL/GenBank/DDBJ whole genome shotgun (WGS) entry which is preliminary data.</text>
</comment>
<dbReference type="OrthoDB" id="9905738at2"/>
<evidence type="ECO:0000313" key="3">
    <source>
        <dbReference type="EMBL" id="RAL21705.1"/>
    </source>
</evidence>
<evidence type="ECO:0000256" key="1">
    <source>
        <dbReference type="SAM" id="MobiDB-lite"/>
    </source>
</evidence>
<name>A0A328C537_9DELT</name>
<feature type="signal peptide" evidence="2">
    <location>
        <begin position="1"/>
        <end position="22"/>
    </location>
</feature>